<proteinExistence type="predicted"/>
<organism evidence="1 2">
    <name type="scientific">Actinopolyspora xinjiangensis</name>
    <dbReference type="NCBI Taxonomy" id="405564"/>
    <lineage>
        <taxon>Bacteria</taxon>
        <taxon>Bacillati</taxon>
        <taxon>Actinomycetota</taxon>
        <taxon>Actinomycetes</taxon>
        <taxon>Actinopolysporales</taxon>
        <taxon>Actinopolysporaceae</taxon>
        <taxon>Actinopolyspora</taxon>
    </lineage>
</organism>
<evidence type="ECO:0000313" key="2">
    <source>
        <dbReference type="Proteomes" id="UP000199497"/>
    </source>
</evidence>
<reference evidence="2" key="1">
    <citation type="submission" date="2016-10" db="EMBL/GenBank/DDBJ databases">
        <authorList>
            <person name="Varghese N."/>
            <person name="Submissions S."/>
        </authorList>
    </citation>
    <scope>NUCLEOTIDE SEQUENCE [LARGE SCALE GENOMIC DNA]</scope>
    <source>
        <strain evidence="2">DSM 46732</strain>
    </source>
</reference>
<sequence>MLTVVTGPPASGKSTWVRQQAKAGDIVIDFDTLANALTVAEFDNHEHPRHLVNVAKAARTAAIGEALKHSTDVDVYLLHSTPGAEALRRYRRQGARIVTIDPGEHIVRERCKRLRPSAMLPVVDRWYREQGDSHASDHVVSASRRSREW</sequence>
<dbReference type="InterPro" id="IPR027417">
    <property type="entry name" value="P-loop_NTPase"/>
</dbReference>
<name>A0A1H0U463_9ACTN</name>
<dbReference type="SUPFAM" id="SSF52540">
    <property type="entry name" value="P-loop containing nucleoside triphosphate hydrolases"/>
    <property type="match status" value="1"/>
</dbReference>
<keyword evidence="2" id="KW-1185">Reference proteome</keyword>
<dbReference type="STRING" id="405564.SAMN04487905_10634"/>
<dbReference type="Proteomes" id="UP000199497">
    <property type="component" value="Unassembled WGS sequence"/>
</dbReference>
<dbReference type="Gene3D" id="3.40.50.300">
    <property type="entry name" value="P-loop containing nucleotide triphosphate hydrolases"/>
    <property type="match status" value="1"/>
</dbReference>
<evidence type="ECO:0000313" key="1">
    <source>
        <dbReference type="EMBL" id="SDP60921.1"/>
    </source>
</evidence>
<dbReference type="AlphaFoldDB" id="A0A1H0U463"/>
<dbReference type="EMBL" id="FNJR01000006">
    <property type="protein sequence ID" value="SDP60921.1"/>
    <property type="molecule type" value="Genomic_DNA"/>
</dbReference>
<dbReference type="OrthoDB" id="4208381at2"/>
<accession>A0A1H0U463</accession>
<protein>
    <submittedName>
        <fullName evidence="1">AAA domain-containing protein</fullName>
    </submittedName>
</protein>
<gene>
    <name evidence="1" type="ORF">SAMN04487905_10634</name>
</gene>
<dbReference type="Pfam" id="PF13671">
    <property type="entry name" value="AAA_33"/>
    <property type="match status" value="1"/>
</dbReference>